<gene>
    <name evidence="1" type="ORF">FRX31_026688</name>
</gene>
<name>A0A7J6VF31_THATH</name>
<evidence type="ECO:0000313" key="1">
    <source>
        <dbReference type="EMBL" id="KAF5183726.1"/>
    </source>
</evidence>
<dbReference type="AlphaFoldDB" id="A0A7J6VF31"/>
<proteinExistence type="predicted"/>
<keyword evidence="2" id="KW-1185">Reference proteome</keyword>
<dbReference type="Proteomes" id="UP000554482">
    <property type="component" value="Unassembled WGS sequence"/>
</dbReference>
<protein>
    <submittedName>
        <fullName evidence="1">Uncharacterized protein</fullName>
    </submittedName>
</protein>
<reference evidence="1 2" key="1">
    <citation type="submission" date="2020-06" db="EMBL/GenBank/DDBJ databases">
        <title>Transcriptomic and genomic resources for Thalictrum thalictroides and T. hernandezii: Facilitating candidate gene discovery in an emerging model plant lineage.</title>
        <authorList>
            <person name="Arias T."/>
            <person name="Riano-Pachon D.M."/>
            <person name="Di Stilio V.S."/>
        </authorList>
    </citation>
    <scope>NUCLEOTIDE SEQUENCE [LARGE SCALE GENOMIC DNA]</scope>
    <source>
        <strain evidence="2">cv. WT478/WT964</strain>
        <tissue evidence="1">Leaves</tissue>
    </source>
</reference>
<sequence>MTKLRKLKVDGLKELPKLKEDDEDTIFGRIFWVNGLGLFLFGAADSTNISSVLEKSIKKPVEL</sequence>
<organism evidence="1 2">
    <name type="scientific">Thalictrum thalictroides</name>
    <name type="common">Rue-anemone</name>
    <name type="synonym">Anemone thalictroides</name>
    <dbReference type="NCBI Taxonomy" id="46969"/>
    <lineage>
        <taxon>Eukaryota</taxon>
        <taxon>Viridiplantae</taxon>
        <taxon>Streptophyta</taxon>
        <taxon>Embryophyta</taxon>
        <taxon>Tracheophyta</taxon>
        <taxon>Spermatophyta</taxon>
        <taxon>Magnoliopsida</taxon>
        <taxon>Ranunculales</taxon>
        <taxon>Ranunculaceae</taxon>
        <taxon>Thalictroideae</taxon>
        <taxon>Thalictrum</taxon>
    </lineage>
</organism>
<dbReference type="EMBL" id="JABWDY010033039">
    <property type="protein sequence ID" value="KAF5183726.1"/>
    <property type="molecule type" value="Genomic_DNA"/>
</dbReference>
<comment type="caution">
    <text evidence="1">The sequence shown here is derived from an EMBL/GenBank/DDBJ whole genome shotgun (WGS) entry which is preliminary data.</text>
</comment>
<evidence type="ECO:0000313" key="2">
    <source>
        <dbReference type="Proteomes" id="UP000554482"/>
    </source>
</evidence>
<accession>A0A7J6VF31</accession>